<dbReference type="EMBL" id="CAFAZX010000140">
    <property type="protein sequence ID" value="CAB4845652.1"/>
    <property type="molecule type" value="Genomic_DNA"/>
</dbReference>
<reference evidence="2" key="1">
    <citation type="submission" date="2020-05" db="EMBL/GenBank/DDBJ databases">
        <authorList>
            <person name="Chiriac C."/>
            <person name="Salcher M."/>
            <person name="Ghai R."/>
            <person name="Kavagutti S V."/>
        </authorList>
    </citation>
    <scope>NUCLEOTIDE SEQUENCE</scope>
</reference>
<organism evidence="2">
    <name type="scientific">freshwater metagenome</name>
    <dbReference type="NCBI Taxonomy" id="449393"/>
    <lineage>
        <taxon>unclassified sequences</taxon>
        <taxon>metagenomes</taxon>
        <taxon>ecological metagenomes</taxon>
    </lineage>
</organism>
<proteinExistence type="predicted"/>
<evidence type="ECO:0000313" key="2">
    <source>
        <dbReference type="EMBL" id="CAB5053838.1"/>
    </source>
</evidence>
<name>A0A6J7TNZ3_9ZZZZ</name>
<evidence type="ECO:0000313" key="1">
    <source>
        <dbReference type="EMBL" id="CAB4845652.1"/>
    </source>
</evidence>
<dbReference type="AlphaFoldDB" id="A0A6J7TNZ3"/>
<sequence>MTGLDYDFRGRPFSVNDALDFVYVTFGPESENGEHYGSSGSCRDVGAFILSELGYFLTGF</sequence>
<protein>
    <submittedName>
        <fullName evidence="2">Unannotated protein</fullName>
    </submittedName>
</protein>
<gene>
    <name evidence="1" type="ORF">UFOPK3241_01510</name>
    <name evidence="2" type="ORF">UFOPK4265_00920</name>
</gene>
<dbReference type="EMBL" id="CAFBQK010000119">
    <property type="protein sequence ID" value="CAB5053838.1"/>
    <property type="molecule type" value="Genomic_DNA"/>
</dbReference>
<accession>A0A6J7TNZ3</accession>